<accession>A0ABN2TI00</accession>
<dbReference type="PANTHER" id="PTHR46233">
    <property type="entry name" value="HYDROXYACYLGLUTATHIONE HYDROLASE GLOC"/>
    <property type="match status" value="1"/>
</dbReference>
<keyword evidence="4" id="KW-0862">Zinc</keyword>
<gene>
    <name evidence="6" type="ORF">GCM10009755_18910</name>
</gene>
<protein>
    <submittedName>
        <fullName evidence="6">MBL fold metallo-hydrolase</fullName>
    </submittedName>
</protein>
<keyword evidence="2" id="KW-0479">Metal-binding</keyword>
<feature type="domain" description="Metallo-beta-lactamase" evidence="5">
    <location>
        <begin position="12"/>
        <end position="207"/>
    </location>
</feature>
<dbReference type="Proteomes" id="UP001500755">
    <property type="component" value="Unassembled WGS sequence"/>
</dbReference>
<dbReference type="Gene3D" id="3.60.15.10">
    <property type="entry name" value="Ribonuclease Z/Hydroxyacylglutathione hydrolase-like"/>
    <property type="match status" value="1"/>
</dbReference>
<name>A0ABN2TI00_9MICO</name>
<dbReference type="CDD" id="cd06262">
    <property type="entry name" value="metallo-hydrolase-like_MBL-fold"/>
    <property type="match status" value="1"/>
</dbReference>
<keyword evidence="7" id="KW-1185">Reference proteome</keyword>
<dbReference type="InterPro" id="IPR036866">
    <property type="entry name" value="RibonucZ/Hydroxyglut_hydro"/>
</dbReference>
<comment type="caution">
    <text evidence="6">The sequence shown here is derived from an EMBL/GenBank/DDBJ whole genome shotgun (WGS) entry which is preliminary data.</text>
</comment>
<dbReference type="SUPFAM" id="SSF56281">
    <property type="entry name" value="Metallo-hydrolase/oxidoreductase"/>
    <property type="match status" value="1"/>
</dbReference>
<reference evidence="6 7" key="1">
    <citation type="journal article" date="2019" name="Int. J. Syst. Evol. Microbiol.">
        <title>The Global Catalogue of Microorganisms (GCM) 10K type strain sequencing project: providing services to taxonomists for standard genome sequencing and annotation.</title>
        <authorList>
            <consortium name="The Broad Institute Genomics Platform"/>
            <consortium name="The Broad Institute Genome Sequencing Center for Infectious Disease"/>
            <person name="Wu L."/>
            <person name="Ma J."/>
        </authorList>
    </citation>
    <scope>NUCLEOTIDE SEQUENCE [LARGE SCALE GENOMIC DNA]</scope>
    <source>
        <strain evidence="6 7">JCM 14546</strain>
    </source>
</reference>
<evidence type="ECO:0000256" key="2">
    <source>
        <dbReference type="ARBA" id="ARBA00022723"/>
    </source>
</evidence>
<dbReference type="PANTHER" id="PTHR46233:SF3">
    <property type="entry name" value="HYDROXYACYLGLUTATHIONE HYDROLASE GLOC"/>
    <property type="match status" value="1"/>
</dbReference>
<evidence type="ECO:0000256" key="3">
    <source>
        <dbReference type="ARBA" id="ARBA00022801"/>
    </source>
</evidence>
<evidence type="ECO:0000313" key="7">
    <source>
        <dbReference type="Proteomes" id="UP001500755"/>
    </source>
</evidence>
<dbReference type="RefSeq" id="WP_344309103.1">
    <property type="nucleotide sequence ID" value="NZ_BAAANO010000017.1"/>
</dbReference>
<evidence type="ECO:0000313" key="6">
    <source>
        <dbReference type="EMBL" id="GAA2008628.1"/>
    </source>
</evidence>
<evidence type="ECO:0000259" key="5">
    <source>
        <dbReference type="SMART" id="SM00849"/>
    </source>
</evidence>
<keyword evidence="3" id="KW-0378">Hydrolase</keyword>
<dbReference type="InterPro" id="IPR001279">
    <property type="entry name" value="Metallo-B-lactamas"/>
</dbReference>
<sequence length="223" mass="23467">MEITAVRAAFLDVNCYAVAAESTGPSPRECVLVDAGSECAPDLARVLADLRWEPVAILLTHGHLDHVLGLPAVRSTWDVPVHIGAADAYRLTDPAAHTSAELAAHVADRTAGWTTPAHVPVASGTDLEFAGLRISATEAPGHTEGSTLWRVTDPQAAGTVDEVLFTGDVLFAGSVGRTDLPGGDPEAMQRTIGMLRTLPDTPVLPGHGPLTQLSREIETNPFF</sequence>
<organism evidence="6 7">
    <name type="scientific">Brevibacterium samyangense</name>
    <dbReference type="NCBI Taxonomy" id="366888"/>
    <lineage>
        <taxon>Bacteria</taxon>
        <taxon>Bacillati</taxon>
        <taxon>Actinomycetota</taxon>
        <taxon>Actinomycetes</taxon>
        <taxon>Micrococcales</taxon>
        <taxon>Brevibacteriaceae</taxon>
        <taxon>Brevibacterium</taxon>
    </lineage>
</organism>
<proteinExistence type="predicted"/>
<evidence type="ECO:0000256" key="1">
    <source>
        <dbReference type="ARBA" id="ARBA00001947"/>
    </source>
</evidence>
<dbReference type="Pfam" id="PF00753">
    <property type="entry name" value="Lactamase_B"/>
    <property type="match status" value="1"/>
</dbReference>
<dbReference type="EMBL" id="BAAANO010000017">
    <property type="protein sequence ID" value="GAA2008628.1"/>
    <property type="molecule type" value="Genomic_DNA"/>
</dbReference>
<dbReference type="InterPro" id="IPR051453">
    <property type="entry name" value="MBL_Glyoxalase_II"/>
</dbReference>
<comment type="cofactor">
    <cofactor evidence="1">
        <name>Zn(2+)</name>
        <dbReference type="ChEBI" id="CHEBI:29105"/>
    </cofactor>
</comment>
<evidence type="ECO:0000256" key="4">
    <source>
        <dbReference type="ARBA" id="ARBA00022833"/>
    </source>
</evidence>
<dbReference type="SMART" id="SM00849">
    <property type="entry name" value="Lactamase_B"/>
    <property type="match status" value="1"/>
</dbReference>